<feature type="compositionally biased region" description="Basic residues" evidence="1">
    <location>
        <begin position="21"/>
        <end position="31"/>
    </location>
</feature>
<name>A0A814UX95_9BILA</name>
<feature type="compositionally biased region" description="Basic and acidic residues" evidence="1">
    <location>
        <begin position="1"/>
        <end position="20"/>
    </location>
</feature>
<accession>A0A814UX95</accession>
<evidence type="ECO:0000313" key="2">
    <source>
        <dbReference type="EMBL" id="CAF1180998.1"/>
    </source>
</evidence>
<sequence length="152" mass="17841">MSNKRDIVEISDHRSGEQRHQLHRHAVRSKKRENQTTLHHSSRPPKDSRSAARSWKRQELNMIQDYADVKDIMYDEPLDFGSPDDTYHYNRTTSDSKSSKMFLMGTAISGSDAAFLISLKLMLREKYGSRRYRSRNLEIKERRLHTMLCRGG</sequence>
<evidence type="ECO:0000313" key="3">
    <source>
        <dbReference type="Proteomes" id="UP000663860"/>
    </source>
</evidence>
<reference evidence="2" key="1">
    <citation type="submission" date="2021-02" db="EMBL/GenBank/DDBJ databases">
        <authorList>
            <person name="Nowell W R."/>
        </authorList>
    </citation>
    <scope>NUCLEOTIDE SEQUENCE</scope>
</reference>
<gene>
    <name evidence="2" type="ORF">IZO911_LOCUS27464</name>
</gene>
<dbReference type="Proteomes" id="UP000663860">
    <property type="component" value="Unassembled WGS sequence"/>
</dbReference>
<dbReference type="AlphaFoldDB" id="A0A814UX95"/>
<dbReference type="EMBL" id="CAJNOE010000373">
    <property type="protein sequence ID" value="CAF1180998.1"/>
    <property type="molecule type" value="Genomic_DNA"/>
</dbReference>
<comment type="caution">
    <text evidence="2">The sequence shown here is derived from an EMBL/GenBank/DDBJ whole genome shotgun (WGS) entry which is preliminary data.</text>
</comment>
<protein>
    <submittedName>
        <fullName evidence="2">Uncharacterized protein</fullName>
    </submittedName>
</protein>
<organism evidence="2 3">
    <name type="scientific">Adineta steineri</name>
    <dbReference type="NCBI Taxonomy" id="433720"/>
    <lineage>
        <taxon>Eukaryota</taxon>
        <taxon>Metazoa</taxon>
        <taxon>Spiralia</taxon>
        <taxon>Gnathifera</taxon>
        <taxon>Rotifera</taxon>
        <taxon>Eurotatoria</taxon>
        <taxon>Bdelloidea</taxon>
        <taxon>Adinetida</taxon>
        <taxon>Adinetidae</taxon>
        <taxon>Adineta</taxon>
    </lineage>
</organism>
<evidence type="ECO:0000256" key="1">
    <source>
        <dbReference type="SAM" id="MobiDB-lite"/>
    </source>
</evidence>
<feature type="region of interest" description="Disordered" evidence="1">
    <location>
        <begin position="1"/>
        <end position="55"/>
    </location>
</feature>
<proteinExistence type="predicted"/>